<protein>
    <submittedName>
        <fullName evidence="1">5-carboxymethyl-2-hydroxymuconate delta-isomerase</fullName>
    </submittedName>
</protein>
<dbReference type="InterPro" id="IPR004220">
    <property type="entry name" value="5-COMe_2-OHmuconate_Isoase"/>
</dbReference>
<gene>
    <name evidence="1" type="ORF">TA5114_01788</name>
</gene>
<dbReference type="SUPFAM" id="SSF55331">
    <property type="entry name" value="Tautomerase/MIF"/>
    <property type="match status" value="1"/>
</dbReference>
<dbReference type="RefSeq" id="WP_058314939.1">
    <property type="nucleotide sequence ID" value="NZ_CYTO01000020.1"/>
</dbReference>
<evidence type="ECO:0000313" key="1">
    <source>
        <dbReference type="EMBL" id="CUK25982.1"/>
    </source>
</evidence>
<evidence type="ECO:0000313" key="2">
    <source>
        <dbReference type="Proteomes" id="UP000051184"/>
    </source>
</evidence>
<keyword evidence="2" id="KW-1185">Reference proteome</keyword>
<dbReference type="PANTHER" id="PTHR37950">
    <property type="entry name" value="4-HYDROXYPHENYLACETATE CATABOLISM PROTEIN"/>
    <property type="match status" value="1"/>
</dbReference>
<dbReference type="GO" id="GO:0008704">
    <property type="term" value="F:5-carboxymethyl-2-hydroxymuconate delta-isomerase activity"/>
    <property type="evidence" value="ECO:0007669"/>
    <property type="project" value="InterPro"/>
</dbReference>
<dbReference type="Gene3D" id="3.30.429.10">
    <property type="entry name" value="Macrophage Migration Inhibitory Factor"/>
    <property type="match status" value="1"/>
</dbReference>
<dbReference type="OrthoDB" id="9814215at2"/>
<sequence length="116" mass="12695">MPHLVLEHSSELSDDHDIGALVHALFETAASSGVFGRQDIRARSVACDHTVSGATKPGFAHITLRLMDGRPPEVQRKLAEDLLAVLLKHLPEVGALSVAPVEIQRDIYARRVLKEE</sequence>
<organism evidence="1 2">
    <name type="scientific">Cognatishimia activa</name>
    <dbReference type="NCBI Taxonomy" id="1715691"/>
    <lineage>
        <taxon>Bacteria</taxon>
        <taxon>Pseudomonadati</taxon>
        <taxon>Pseudomonadota</taxon>
        <taxon>Alphaproteobacteria</taxon>
        <taxon>Rhodobacterales</taxon>
        <taxon>Paracoccaceae</taxon>
        <taxon>Cognatishimia</taxon>
    </lineage>
</organism>
<name>A0A0P1IQV3_9RHOB</name>
<accession>A0A0P1IQV3</accession>
<dbReference type="STRING" id="1715691.TA5113_02238"/>
<proteinExistence type="predicted"/>
<keyword evidence="1" id="KW-0413">Isomerase</keyword>
<dbReference type="InterPro" id="IPR014347">
    <property type="entry name" value="Tautomerase/MIF_sf"/>
</dbReference>
<dbReference type="EMBL" id="CYUE01000020">
    <property type="protein sequence ID" value="CUK25982.1"/>
    <property type="molecule type" value="Genomic_DNA"/>
</dbReference>
<dbReference type="Pfam" id="PF02962">
    <property type="entry name" value="CHMI"/>
    <property type="match status" value="1"/>
</dbReference>
<dbReference type="CDD" id="cd00580">
    <property type="entry name" value="CHMI"/>
    <property type="match status" value="1"/>
</dbReference>
<dbReference type="AlphaFoldDB" id="A0A0P1IQV3"/>
<dbReference type="Proteomes" id="UP000051184">
    <property type="component" value="Unassembled WGS sequence"/>
</dbReference>
<reference evidence="2" key="1">
    <citation type="submission" date="2015-09" db="EMBL/GenBank/DDBJ databases">
        <authorList>
            <person name="Rodrigo-Torres Lidia"/>
            <person name="Arahal R.David."/>
        </authorList>
    </citation>
    <scope>NUCLEOTIDE SEQUENCE [LARGE SCALE GENOMIC DNA]</scope>
    <source>
        <strain evidence="2">CECT 5114</strain>
    </source>
</reference>
<dbReference type="PANTHER" id="PTHR37950:SF1">
    <property type="entry name" value="4-HYDROXYPHENYLACETATE CATABOLISM PROTEIN"/>
    <property type="match status" value="1"/>
</dbReference>